<protein>
    <submittedName>
        <fullName evidence="2">Uncharacterized protein</fullName>
    </submittedName>
</protein>
<evidence type="ECO:0000256" key="1">
    <source>
        <dbReference type="SAM" id="MobiDB-lite"/>
    </source>
</evidence>
<organism evidence="2 3">
    <name type="scientific">Fonsecaea erecta</name>
    <dbReference type="NCBI Taxonomy" id="1367422"/>
    <lineage>
        <taxon>Eukaryota</taxon>
        <taxon>Fungi</taxon>
        <taxon>Dikarya</taxon>
        <taxon>Ascomycota</taxon>
        <taxon>Pezizomycotina</taxon>
        <taxon>Eurotiomycetes</taxon>
        <taxon>Chaetothyriomycetidae</taxon>
        <taxon>Chaetothyriales</taxon>
        <taxon>Herpotrichiellaceae</taxon>
        <taxon>Fonsecaea</taxon>
    </lineage>
</organism>
<reference evidence="2 3" key="1">
    <citation type="submission" date="2016-04" db="EMBL/GenBank/DDBJ databases">
        <title>Draft genome of Fonsecaea erecta CBS 125763.</title>
        <authorList>
            <person name="Weiss V.A."/>
            <person name="Vicente V.A."/>
            <person name="Raittz R.T."/>
            <person name="Moreno L.F."/>
            <person name="De Souza E.M."/>
            <person name="Pedrosa F.O."/>
            <person name="Steffens M.B."/>
            <person name="Faoro H."/>
            <person name="Tadra-Sfeir M.Z."/>
            <person name="Najafzadeh M.J."/>
            <person name="Felipe M.S."/>
            <person name="Teixeira M."/>
            <person name="Sun J."/>
            <person name="Xi L."/>
            <person name="Gomes R."/>
            <person name="De Azevedo C.M."/>
            <person name="Salgado C.G."/>
            <person name="Da Silva M.B."/>
            <person name="Nascimento M.F."/>
            <person name="Queiroz-Telles F."/>
            <person name="Attili D.S."/>
            <person name="Gorbushina A."/>
        </authorList>
    </citation>
    <scope>NUCLEOTIDE SEQUENCE [LARGE SCALE GENOMIC DNA]</scope>
    <source>
        <strain evidence="2 3">CBS 125763</strain>
    </source>
</reference>
<comment type="caution">
    <text evidence="2">The sequence shown here is derived from an EMBL/GenBank/DDBJ whole genome shotgun (WGS) entry which is preliminary data.</text>
</comment>
<dbReference type="AlphaFoldDB" id="A0A178ZDE4"/>
<dbReference type="STRING" id="1367422.A0A178ZDE4"/>
<evidence type="ECO:0000313" key="2">
    <source>
        <dbReference type="EMBL" id="OAP57095.1"/>
    </source>
</evidence>
<gene>
    <name evidence="2" type="ORF">AYL99_09208</name>
</gene>
<evidence type="ECO:0000313" key="3">
    <source>
        <dbReference type="Proteomes" id="UP000078343"/>
    </source>
</evidence>
<dbReference type="RefSeq" id="XP_018690462.1">
    <property type="nucleotide sequence ID" value="XM_018840715.1"/>
</dbReference>
<feature type="region of interest" description="Disordered" evidence="1">
    <location>
        <begin position="34"/>
        <end position="60"/>
    </location>
</feature>
<name>A0A178ZDE4_9EURO</name>
<dbReference type="Proteomes" id="UP000078343">
    <property type="component" value="Unassembled WGS sequence"/>
</dbReference>
<dbReference type="GeneID" id="30013376"/>
<dbReference type="EMBL" id="LVYI01000008">
    <property type="protein sequence ID" value="OAP57095.1"/>
    <property type="molecule type" value="Genomic_DNA"/>
</dbReference>
<sequence length="429" mass="47835">MPLTRAKVANVARSVTRAVIAARTARGMALNVPGCRGTGSRERNLPRNRKRFQASQGSNGLESWPDRHLFGDILANKGPRSPPAHIPSQTPLLRLYITPPSTEESTSTALLASFVHDFLPRRIRPRSHAYFFRFSYTYDLAPCYPALLNACLACSAHAIGVKLGIAQEARIKADDFYARSIRALRATIQHGACDGTEDWLVSGQVFRERARRKLDATSRGGWYPSMSALTRSTLVFDRIFTESFLYHSLLISIRDKSLSPLQDPTLRPVFDTYLEHCQISVSPEPENWPIFGMPYPLVRLFSDLVASLHHSPTAFGVQNASGLQDILVQLETWESDAAMIHNDGFLHITLYISAAKLLAYCHLSASSNYYSVLIQHELEDCLDPHASRLVQQKLAEMALGDPSGKKAYDWVAEGFEQKLNPGRLLTTNP</sequence>
<accession>A0A178ZDE4</accession>
<dbReference type="OrthoDB" id="4937900at2759"/>
<proteinExistence type="predicted"/>
<keyword evidence="3" id="KW-1185">Reference proteome</keyword>